<evidence type="ECO:0000313" key="7">
    <source>
        <dbReference type="Proteomes" id="UP001374535"/>
    </source>
</evidence>
<evidence type="ECO:0000256" key="4">
    <source>
        <dbReference type="PROSITE-ProRule" id="PRU00134"/>
    </source>
</evidence>
<dbReference type="PANTHER" id="PTHR47570">
    <property type="entry name" value="ZINC ION BINDING PROTEIN"/>
    <property type="match status" value="1"/>
</dbReference>
<evidence type="ECO:0000256" key="2">
    <source>
        <dbReference type="ARBA" id="ARBA00022771"/>
    </source>
</evidence>
<sequence length="443" mass="48935">MNGMECAAKGSGKRCGGAATRLCTRCEAVAYCSLSHQIAHWSRHKHECDRLQQQMKSVEVLNDFPFTFSREATFQVCVKHEGRCSFLSNRGLHKVGMWMHECGCGASSASFDCLGLNNGWDLPSVLCPCGPNSLGLEQLHSWRDYYKWRSIPLDSPVALLLHWFGFGSYFVCSQNTRVGGLIPPLPSQIPPTTIKCLLSPVKSVGEWIFVPLPLTIYHAARLVGITVLNPEIDEKLYIHYLGPEKELLQLVVFGELLALFPGFHVHIELVGPAIPPQRDGEKIQISKYACCNEDECECKIATKNTYPGTDSGSAVTLQLWRGFYHDRYRDIVKDSFPHLIVAPNGGIAAYSSWLPCIELIEKIGVPAVFTDYCEEACHLAASCIKTVSDRPPKLPVSVLVNVPIGFCCYCVSKVLVSICLAGTNVVLAAYSRGRQRAIIALLL</sequence>
<dbReference type="Proteomes" id="UP001374535">
    <property type="component" value="Chromosome 5"/>
</dbReference>
<dbReference type="GO" id="GO:0008270">
    <property type="term" value="F:zinc ion binding"/>
    <property type="evidence" value="ECO:0007669"/>
    <property type="project" value="UniProtKB-KW"/>
</dbReference>
<dbReference type="AlphaFoldDB" id="A0AAQ3S184"/>
<evidence type="ECO:0000256" key="1">
    <source>
        <dbReference type="ARBA" id="ARBA00022723"/>
    </source>
</evidence>
<dbReference type="Pfam" id="PF20179">
    <property type="entry name" value="MSS51_C"/>
    <property type="match status" value="1"/>
</dbReference>
<evidence type="ECO:0000259" key="5">
    <source>
        <dbReference type="PROSITE" id="PS50865"/>
    </source>
</evidence>
<name>A0AAQ3S184_VIGMU</name>
<dbReference type="InterPro" id="IPR002893">
    <property type="entry name" value="Znf_MYND"/>
</dbReference>
<keyword evidence="2 4" id="KW-0863">Zinc-finger</keyword>
<keyword evidence="1" id="KW-0479">Metal-binding</keyword>
<dbReference type="SUPFAM" id="SSF144232">
    <property type="entry name" value="HIT/MYND zinc finger-like"/>
    <property type="match status" value="1"/>
</dbReference>
<organism evidence="6 7">
    <name type="scientific">Vigna mungo</name>
    <name type="common">Black gram</name>
    <name type="synonym">Phaseolus mungo</name>
    <dbReference type="NCBI Taxonomy" id="3915"/>
    <lineage>
        <taxon>Eukaryota</taxon>
        <taxon>Viridiplantae</taxon>
        <taxon>Streptophyta</taxon>
        <taxon>Embryophyta</taxon>
        <taxon>Tracheophyta</taxon>
        <taxon>Spermatophyta</taxon>
        <taxon>Magnoliopsida</taxon>
        <taxon>eudicotyledons</taxon>
        <taxon>Gunneridae</taxon>
        <taxon>Pentapetalae</taxon>
        <taxon>rosids</taxon>
        <taxon>fabids</taxon>
        <taxon>Fabales</taxon>
        <taxon>Fabaceae</taxon>
        <taxon>Papilionoideae</taxon>
        <taxon>50 kb inversion clade</taxon>
        <taxon>NPAAA clade</taxon>
        <taxon>indigoferoid/millettioid clade</taxon>
        <taxon>Phaseoleae</taxon>
        <taxon>Vigna</taxon>
    </lineage>
</organism>
<keyword evidence="7" id="KW-1185">Reference proteome</keyword>
<dbReference type="PANTHER" id="PTHR47570:SF1">
    <property type="entry name" value="ZINC ION BINDING PROTEIN"/>
    <property type="match status" value="1"/>
</dbReference>
<evidence type="ECO:0000313" key="6">
    <source>
        <dbReference type="EMBL" id="WVZ12783.1"/>
    </source>
</evidence>
<feature type="domain" description="MYND-type" evidence="5">
    <location>
        <begin position="12"/>
        <end position="48"/>
    </location>
</feature>
<gene>
    <name evidence="6" type="ORF">V8G54_017313</name>
</gene>
<dbReference type="PROSITE" id="PS50865">
    <property type="entry name" value="ZF_MYND_2"/>
    <property type="match status" value="1"/>
</dbReference>
<reference evidence="6 7" key="1">
    <citation type="journal article" date="2023" name="Life. Sci Alliance">
        <title>Evolutionary insights into 3D genome organization and epigenetic landscape of Vigna mungo.</title>
        <authorList>
            <person name="Junaid A."/>
            <person name="Singh B."/>
            <person name="Bhatia S."/>
        </authorList>
    </citation>
    <scope>NUCLEOTIDE SEQUENCE [LARGE SCALE GENOMIC DNA]</scope>
    <source>
        <strain evidence="6">Urdbean</strain>
    </source>
</reference>
<dbReference type="Gene3D" id="6.10.140.2220">
    <property type="match status" value="1"/>
</dbReference>
<dbReference type="EMBL" id="CP144696">
    <property type="protein sequence ID" value="WVZ12783.1"/>
    <property type="molecule type" value="Genomic_DNA"/>
</dbReference>
<proteinExistence type="predicted"/>
<evidence type="ECO:0000256" key="3">
    <source>
        <dbReference type="ARBA" id="ARBA00022833"/>
    </source>
</evidence>
<protein>
    <recommendedName>
        <fullName evidence="5">MYND-type domain-containing protein</fullName>
    </recommendedName>
</protein>
<dbReference type="InterPro" id="IPR046824">
    <property type="entry name" value="Mss51-like_C"/>
</dbReference>
<keyword evidence="3" id="KW-0862">Zinc</keyword>
<accession>A0AAQ3S184</accession>
<dbReference type="Pfam" id="PF01753">
    <property type="entry name" value="zf-MYND"/>
    <property type="match status" value="1"/>
</dbReference>